<dbReference type="Pfam" id="PF13304">
    <property type="entry name" value="AAA_21"/>
    <property type="match status" value="1"/>
</dbReference>
<dbReference type="InterPro" id="IPR003959">
    <property type="entry name" value="ATPase_AAA_core"/>
</dbReference>
<gene>
    <name evidence="2" type="ORF">DM484_01620</name>
</gene>
<dbReference type="GO" id="GO:0016887">
    <property type="term" value="F:ATP hydrolysis activity"/>
    <property type="evidence" value="ECO:0007669"/>
    <property type="project" value="InterPro"/>
</dbReference>
<proteinExistence type="predicted"/>
<dbReference type="InterPro" id="IPR051396">
    <property type="entry name" value="Bact_Antivir_Def_Nuclease"/>
</dbReference>
<dbReference type="PANTHER" id="PTHR43581:SF4">
    <property type="entry name" value="ATP_GTP PHOSPHATASE"/>
    <property type="match status" value="1"/>
</dbReference>
<dbReference type="Gene3D" id="3.40.50.300">
    <property type="entry name" value="P-loop containing nucleotide triphosphate hydrolases"/>
    <property type="match status" value="2"/>
</dbReference>
<protein>
    <recommendedName>
        <fullName evidence="1">ATPase AAA-type core domain-containing protein</fullName>
    </recommendedName>
</protein>
<reference evidence="2 3" key="1">
    <citation type="journal article" date="2018" name="Aquat. Microb. Ecol.">
        <title>Gammaproteobacterial methanotrophs dominate.</title>
        <authorList>
            <person name="Rissanen A.J."/>
            <person name="Saarenheimo J."/>
            <person name="Tiirola M."/>
            <person name="Peura S."/>
            <person name="Aalto S.L."/>
            <person name="Karvinen A."/>
            <person name="Nykanen H."/>
        </authorList>
    </citation>
    <scope>NUCLEOTIDE SEQUENCE [LARGE SCALE GENOMIC DNA]</scope>
    <source>
        <strain evidence="2">AMbin10</strain>
    </source>
</reference>
<dbReference type="SUPFAM" id="SSF52540">
    <property type="entry name" value="P-loop containing nucleoside triphosphate hydrolases"/>
    <property type="match status" value="1"/>
</dbReference>
<dbReference type="InterPro" id="IPR027417">
    <property type="entry name" value="P-loop_NTPase"/>
</dbReference>
<accession>A0A2W4RSQ2</accession>
<evidence type="ECO:0000259" key="1">
    <source>
        <dbReference type="Pfam" id="PF13304"/>
    </source>
</evidence>
<feature type="domain" description="ATPase AAA-type core" evidence="1">
    <location>
        <begin position="41"/>
        <end position="362"/>
    </location>
</feature>
<evidence type="ECO:0000313" key="2">
    <source>
        <dbReference type="EMBL" id="PZN85336.1"/>
    </source>
</evidence>
<organism evidence="2 3">
    <name type="scientific">Candidatus Methylumidiphilus alinenensis</name>
    <dbReference type="NCBI Taxonomy" id="2202197"/>
    <lineage>
        <taxon>Bacteria</taxon>
        <taxon>Pseudomonadati</taxon>
        <taxon>Pseudomonadota</taxon>
        <taxon>Gammaproteobacteria</taxon>
        <taxon>Methylococcales</taxon>
        <taxon>Candidatus Methylumidiphilus</taxon>
    </lineage>
</organism>
<dbReference type="CDD" id="cd00267">
    <property type="entry name" value="ABC_ATPase"/>
    <property type="match status" value="1"/>
</dbReference>
<name>A0A2W4RSQ2_9GAMM</name>
<dbReference type="Proteomes" id="UP000249396">
    <property type="component" value="Unassembled WGS sequence"/>
</dbReference>
<comment type="caution">
    <text evidence="2">The sequence shown here is derived from an EMBL/GenBank/DDBJ whole genome shotgun (WGS) entry which is preliminary data.</text>
</comment>
<dbReference type="GO" id="GO:0005524">
    <property type="term" value="F:ATP binding"/>
    <property type="evidence" value="ECO:0007669"/>
    <property type="project" value="InterPro"/>
</dbReference>
<dbReference type="AlphaFoldDB" id="A0A2W4RSQ2"/>
<dbReference type="EMBL" id="QJPH01000126">
    <property type="protein sequence ID" value="PZN85336.1"/>
    <property type="molecule type" value="Genomic_DNA"/>
</dbReference>
<dbReference type="PANTHER" id="PTHR43581">
    <property type="entry name" value="ATP/GTP PHOSPHATASE"/>
    <property type="match status" value="1"/>
</dbReference>
<sequence length="457" mass="52716">MDSWIFPLNLQKSRPIMRIEKISVENYRLFETREFSFHPNFNLIVGENGKGKTSLLDLLALGISAWIENIGPPVEPDMPILTYPVTSKEILRPTTKDIRFFLSNESGEARVEFADYLWIGSEWDGVPTYTGELVTSKWYSNSSANSTKPLPNRPNGFDGPTFAPLLRQDKEILLPLFALYGCNRLFKHSNSPQSLLQQAMESSYQRCNGYTDWWQASANAHDLMVWIQKLDIIAYQEKRVPLGFDIVQAALRNCLEDFEELQFMAKEAQLMVKFRERPPLPFWQLSDGQRTLLAMISDIVRRAVILNPQLGEKILEETTGIVLIDELDLHLHPKWQRRIIEDLRRTFPKIQFICTTHSPQLIGEVKPEEIILLRNGQQIKESQSFGMDSNWILKHIMGSSERNADVAKELDAIFAWIEEDDFDKAREHIDALRAKIGEHPSLVRAETIIDRYTRIGE</sequence>
<evidence type="ECO:0000313" key="3">
    <source>
        <dbReference type="Proteomes" id="UP000249396"/>
    </source>
</evidence>